<reference evidence="9" key="1">
    <citation type="submission" date="2025-08" db="UniProtKB">
        <authorList>
            <consortium name="RefSeq"/>
        </authorList>
    </citation>
    <scope>IDENTIFICATION</scope>
    <source>
        <strain evidence="9">Airmid</strain>
    </source>
</reference>
<evidence type="ECO:0000256" key="1">
    <source>
        <dbReference type="ARBA" id="ARBA00004141"/>
    </source>
</evidence>
<dbReference type="OMA" id="FIYKHNV"/>
<name>A0A6P6YLZ0_DERPT</name>
<evidence type="ECO:0000313" key="8">
    <source>
        <dbReference type="Proteomes" id="UP000515146"/>
    </source>
</evidence>
<dbReference type="AlphaFoldDB" id="A0A6P6YLZ0"/>
<keyword evidence="5 7" id="KW-1133">Transmembrane helix</keyword>
<dbReference type="Pfam" id="PF04142">
    <property type="entry name" value="Nuc_sug_transp"/>
    <property type="match status" value="1"/>
</dbReference>
<dbReference type="Gene3D" id="1.10.3730.20">
    <property type="match status" value="1"/>
</dbReference>
<evidence type="ECO:0000256" key="7">
    <source>
        <dbReference type="SAM" id="Phobius"/>
    </source>
</evidence>
<evidence type="ECO:0000256" key="4">
    <source>
        <dbReference type="ARBA" id="ARBA00022692"/>
    </source>
</evidence>
<feature type="transmembrane region" description="Helical" evidence="7">
    <location>
        <begin position="217"/>
        <end position="234"/>
    </location>
</feature>
<comment type="subcellular location">
    <subcellularLocation>
        <location evidence="1">Membrane</location>
        <topology evidence="1">Multi-pass membrane protein</topology>
    </subcellularLocation>
</comment>
<evidence type="ECO:0000256" key="6">
    <source>
        <dbReference type="ARBA" id="ARBA00023136"/>
    </source>
</evidence>
<gene>
    <name evidence="9" type="primary">LOC113799731</name>
</gene>
<feature type="transmembrane region" description="Helical" evidence="7">
    <location>
        <begin position="125"/>
        <end position="142"/>
    </location>
</feature>
<feature type="transmembrane region" description="Helical" evidence="7">
    <location>
        <begin position="6"/>
        <end position="25"/>
    </location>
</feature>
<evidence type="ECO:0000256" key="3">
    <source>
        <dbReference type="ARBA" id="ARBA00022597"/>
    </source>
</evidence>
<feature type="transmembrane region" description="Helical" evidence="7">
    <location>
        <begin position="92"/>
        <end position="113"/>
    </location>
</feature>
<accession>A0A6P6YLZ0</accession>
<protein>
    <submittedName>
        <fullName evidence="9">Solute carrier family 35 member F6-like</fullName>
    </submittedName>
</protein>
<dbReference type="PIRSF" id="PIRSF036436">
    <property type="entry name" value="UCP036436"/>
    <property type="match status" value="1"/>
</dbReference>
<organism evidence="8 9">
    <name type="scientific">Dermatophagoides pteronyssinus</name>
    <name type="common">European house dust mite</name>
    <dbReference type="NCBI Taxonomy" id="6956"/>
    <lineage>
        <taxon>Eukaryota</taxon>
        <taxon>Metazoa</taxon>
        <taxon>Ecdysozoa</taxon>
        <taxon>Arthropoda</taxon>
        <taxon>Chelicerata</taxon>
        <taxon>Arachnida</taxon>
        <taxon>Acari</taxon>
        <taxon>Acariformes</taxon>
        <taxon>Sarcoptiformes</taxon>
        <taxon>Astigmata</taxon>
        <taxon>Psoroptidia</taxon>
        <taxon>Analgoidea</taxon>
        <taxon>Pyroglyphidae</taxon>
        <taxon>Dermatophagoidinae</taxon>
        <taxon>Dermatophagoides</taxon>
    </lineage>
</organism>
<keyword evidence="8" id="KW-1185">Reference proteome</keyword>
<dbReference type="RefSeq" id="XP_027206222.1">
    <property type="nucleotide sequence ID" value="XM_027350421.1"/>
</dbReference>
<dbReference type="InterPro" id="IPR012404">
    <property type="entry name" value="UCP036436"/>
</dbReference>
<feature type="transmembrane region" description="Helical" evidence="7">
    <location>
        <begin position="46"/>
        <end position="72"/>
    </location>
</feature>
<dbReference type="PANTHER" id="PTHR13146">
    <property type="match status" value="1"/>
</dbReference>
<dbReference type="GO" id="GO:0015165">
    <property type="term" value="F:pyrimidine nucleotide-sugar transmembrane transporter activity"/>
    <property type="evidence" value="ECO:0007669"/>
    <property type="project" value="InterPro"/>
</dbReference>
<sequence>MAWTKYQLFLAGLMIVTGSINTLATKWADDSKSKGRDGKIKKFNHPFLQAAAMFFGEFLCFLVYKLMYHYYMRRNNNDAEQLPESIKGNRNFNPFIFMIPALCDLTATSVMYIGLNMTSSSSFQMLRGALIIFTGLFSIIFLKRRLRLYHWFGMFLVIGGLIIVGLSDMLSKNENNSTIGDILIILAQIVVATQMIVEEKYVSGSNVSPLQAVGWEGLFGFVILSILLVPMYFIKIKGEMFSTNPDNQIEDAIDGFYQIFNSWEVASGISGTILSIAFFNFAGISVTKQLSATTRTVLDSVRTIIIWIFSLAIRVEDFSFYKLGGFFVLLIGMAIYNSVFNGLFCKHNSETLVINDEEGEEADATYSQDIIS</sequence>
<evidence type="ECO:0000313" key="9">
    <source>
        <dbReference type="RefSeq" id="XP_027206222.1"/>
    </source>
</evidence>
<dbReference type="GO" id="GO:0000139">
    <property type="term" value="C:Golgi membrane"/>
    <property type="evidence" value="ECO:0007669"/>
    <property type="project" value="InterPro"/>
</dbReference>
<keyword evidence="4 7" id="KW-0812">Transmembrane</keyword>
<keyword evidence="3" id="KW-0813">Transport</keyword>
<comment type="similarity">
    <text evidence="2">Belongs to the nucleotide-sugar transporter family. SLC35A subfamily.</text>
</comment>
<dbReference type="SUPFAM" id="SSF103481">
    <property type="entry name" value="Multidrug resistance efflux transporter EmrE"/>
    <property type="match status" value="1"/>
</dbReference>
<dbReference type="PANTHER" id="PTHR13146:SF0">
    <property type="entry name" value="SOLUTE CARRIER FAMILY 35 MEMBER F6"/>
    <property type="match status" value="1"/>
</dbReference>
<dbReference type="InterPro" id="IPR007271">
    <property type="entry name" value="Nuc_sug_transpt"/>
</dbReference>
<feature type="transmembrane region" description="Helical" evidence="7">
    <location>
        <begin position="148"/>
        <end position="166"/>
    </location>
</feature>
<evidence type="ECO:0000256" key="5">
    <source>
        <dbReference type="ARBA" id="ARBA00022989"/>
    </source>
</evidence>
<evidence type="ECO:0000256" key="2">
    <source>
        <dbReference type="ARBA" id="ARBA00009976"/>
    </source>
</evidence>
<dbReference type="KEGG" id="dpte:113799731"/>
<dbReference type="InParanoid" id="A0A6P6YLZ0"/>
<proteinExistence type="inferred from homology"/>
<dbReference type="OrthoDB" id="29773at2759"/>
<dbReference type="InterPro" id="IPR037185">
    <property type="entry name" value="EmrE-like"/>
</dbReference>
<dbReference type="Proteomes" id="UP000515146">
    <property type="component" value="Unplaced"/>
</dbReference>
<keyword evidence="6 7" id="KW-0472">Membrane</keyword>
<dbReference type="FunCoup" id="A0A6P6YLZ0">
    <property type="interactions" value="1089"/>
</dbReference>
<feature type="transmembrane region" description="Helical" evidence="7">
    <location>
        <begin position="319"/>
        <end position="339"/>
    </location>
</feature>
<keyword evidence="3" id="KW-0762">Sugar transport</keyword>
<dbReference type="CTD" id="41450"/>